<proteinExistence type="predicted"/>
<gene>
    <name evidence="2" type="ORF">SAMEA2273318_03674</name>
</gene>
<dbReference type="Pfam" id="PF13577">
    <property type="entry name" value="SnoaL_4"/>
    <property type="match status" value="1"/>
</dbReference>
<accession>A0A144QJB9</accession>
<organism evidence="2 3">
    <name type="scientific">Enterobacter cloacae</name>
    <dbReference type="NCBI Taxonomy" id="550"/>
    <lineage>
        <taxon>Bacteria</taxon>
        <taxon>Pseudomonadati</taxon>
        <taxon>Pseudomonadota</taxon>
        <taxon>Gammaproteobacteria</taxon>
        <taxon>Enterobacterales</taxon>
        <taxon>Enterobacteriaceae</taxon>
        <taxon>Enterobacter</taxon>
        <taxon>Enterobacter cloacae complex</taxon>
    </lineage>
</organism>
<protein>
    <recommendedName>
        <fullName evidence="1">SnoaL-like domain-containing protein</fullName>
    </recommendedName>
</protein>
<name>A0A144QJB9_ENTCL</name>
<evidence type="ECO:0000259" key="1">
    <source>
        <dbReference type="Pfam" id="PF13577"/>
    </source>
</evidence>
<dbReference type="EMBL" id="FJXR01000024">
    <property type="protein sequence ID" value="CZV97695.1"/>
    <property type="molecule type" value="Genomic_DNA"/>
</dbReference>
<dbReference type="Gene3D" id="3.10.450.50">
    <property type="match status" value="1"/>
</dbReference>
<dbReference type="Proteomes" id="UP000076008">
    <property type="component" value="Unassembled WGS sequence"/>
</dbReference>
<dbReference type="InterPro" id="IPR032710">
    <property type="entry name" value="NTF2-like_dom_sf"/>
</dbReference>
<sequence length="203" mass="23239">MHTFLEDRQQITDLLTGWIHRDLGEWEQLRDLFHPDGTIEITWFEGLASDFVDGSMRMGASDARTKHLIGTPVVTFNANATKAIVETNAMIIAENVRLNIGCTTHNRFYDMAEKRNGVWKLFHRQSIYDMGSFTFPLGIVDIDQETVAKYPREYAALAYLLDKSGFPVNRVFATRGSDLEKQMKEAGQRWLTDEEKIAHSHAE</sequence>
<dbReference type="SUPFAM" id="SSF54427">
    <property type="entry name" value="NTF2-like"/>
    <property type="match status" value="1"/>
</dbReference>
<evidence type="ECO:0000313" key="2">
    <source>
        <dbReference type="EMBL" id="CZV97695.1"/>
    </source>
</evidence>
<evidence type="ECO:0000313" key="3">
    <source>
        <dbReference type="Proteomes" id="UP000076008"/>
    </source>
</evidence>
<reference evidence="2 3" key="1">
    <citation type="submission" date="2016-03" db="EMBL/GenBank/DDBJ databases">
        <authorList>
            <consortium name="Pathogen Informatics"/>
        </authorList>
    </citation>
    <scope>NUCLEOTIDE SEQUENCE [LARGE SCALE GENOMIC DNA]</scope>
    <source>
        <strain evidence="3">e1252</strain>
    </source>
</reference>
<dbReference type="InterPro" id="IPR037401">
    <property type="entry name" value="SnoaL-like"/>
</dbReference>
<feature type="domain" description="SnoaL-like" evidence="1">
    <location>
        <begin position="5"/>
        <end position="124"/>
    </location>
</feature>
<dbReference type="RefSeq" id="WP_063145090.1">
    <property type="nucleotide sequence ID" value="NZ_FJXR01000024.1"/>
</dbReference>
<dbReference type="AlphaFoldDB" id="A0A144QJB9"/>